<comment type="pathway">
    <text evidence="2 13">Glycolipid biosynthesis; lipid IV(A) biosynthesis; lipid IV(A) from (3R)-3-hydroxytetradecanoyl-[acyl-carrier-protein] and UDP-N-acetyl-alpha-D-glucosamine: step 6/6.</text>
</comment>
<evidence type="ECO:0000256" key="5">
    <source>
        <dbReference type="ARBA" id="ARBA00022516"/>
    </source>
</evidence>
<comment type="catalytic activity">
    <reaction evidence="13">
        <text>a lipid A disaccharide + ATP = a lipid IVA + ADP + H(+)</text>
        <dbReference type="Rhea" id="RHEA:67840"/>
        <dbReference type="ChEBI" id="CHEBI:15378"/>
        <dbReference type="ChEBI" id="CHEBI:30616"/>
        <dbReference type="ChEBI" id="CHEBI:176343"/>
        <dbReference type="ChEBI" id="CHEBI:176425"/>
        <dbReference type="ChEBI" id="CHEBI:456216"/>
        <dbReference type="EC" id="2.7.1.130"/>
    </reaction>
</comment>
<evidence type="ECO:0000256" key="1">
    <source>
        <dbReference type="ARBA" id="ARBA00002274"/>
    </source>
</evidence>
<evidence type="ECO:0000256" key="2">
    <source>
        <dbReference type="ARBA" id="ARBA00004870"/>
    </source>
</evidence>
<evidence type="ECO:0000256" key="13">
    <source>
        <dbReference type="HAMAP-Rule" id="MF_00409"/>
    </source>
</evidence>
<organism evidence="14 15">
    <name type="scientific">Tenacibaculum geojense</name>
    <dbReference type="NCBI Taxonomy" id="915352"/>
    <lineage>
        <taxon>Bacteria</taxon>
        <taxon>Pseudomonadati</taxon>
        <taxon>Bacteroidota</taxon>
        <taxon>Flavobacteriia</taxon>
        <taxon>Flavobacteriales</taxon>
        <taxon>Flavobacteriaceae</taxon>
        <taxon>Tenacibaculum</taxon>
    </lineage>
</organism>
<keyword evidence="9 13" id="KW-0418">Kinase</keyword>
<evidence type="ECO:0000256" key="9">
    <source>
        <dbReference type="ARBA" id="ARBA00022777"/>
    </source>
</evidence>
<proteinExistence type="inferred from homology"/>
<evidence type="ECO:0000313" key="15">
    <source>
        <dbReference type="Proteomes" id="UP001597062"/>
    </source>
</evidence>
<evidence type="ECO:0000256" key="4">
    <source>
        <dbReference type="ARBA" id="ARBA00016436"/>
    </source>
</evidence>
<evidence type="ECO:0000256" key="11">
    <source>
        <dbReference type="ARBA" id="ARBA00023098"/>
    </source>
</evidence>
<dbReference type="GO" id="GO:0009029">
    <property type="term" value="F:lipid-A 4'-kinase activity"/>
    <property type="evidence" value="ECO:0007669"/>
    <property type="project" value="UniProtKB-EC"/>
</dbReference>
<protein>
    <recommendedName>
        <fullName evidence="4 13">Tetraacyldisaccharide 4'-kinase</fullName>
        <ecNumber evidence="3 13">2.7.1.130</ecNumber>
    </recommendedName>
    <alternativeName>
        <fullName evidence="12 13">Lipid A 4'-kinase</fullName>
    </alternativeName>
</protein>
<comment type="function">
    <text evidence="1 13">Transfers the gamma-phosphate of ATP to the 4'-position of a tetraacyldisaccharide 1-phosphate intermediate (termed DS-1-P) to form tetraacyldisaccharide 1,4'-bis-phosphate (lipid IVA).</text>
</comment>
<evidence type="ECO:0000256" key="12">
    <source>
        <dbReference type="ARBA" id="ARBA00029757"/>
    </source>
</evidence>
<dbReference type="RefSeq" id="WP_386106895.1">
    <property type="nucleotide sequence ID" value="NZ_JBHTJR010000044.1"/>
</dbReference>
<accession>A0ABW3JRV9</accession>
<dbReference type="SUPFAM" id="SSF52540">
    <property type="entry name" value="P-loop containing nucleoside triphosphate hydrolases"/>
    <property type="match status" value="1"/>
</dbReference>
<keyword evidence="8 13" id="KW-0547">Nucleotide-binding</keyword>
<dbReference type="InterPro" id="IPR027417">
    <property type="entry name" value="P-loop_NTPase"/>
</dbReference>
<comment type="similarity">
    <text evidence="13">Belongs to the LpxK family.</text>
</comment>
<sequence length="342" mass="39246">MKLIRFLLFPFSLLYQFITSFRNFLFNKGWLKSTSFSIPVIAVGNLNVGGTGKTPQIEYLVRLLKDTYNLAILSRGYKRKTSGFQLLNNKHTTEDVGDEPMQFFKKFQGVSVAVDANRTHGINQLQRLCQSLNVILLDDAFQHRKVKAGLYILLTKYKDLYVDDFVLPTGNLREWRSGAKRAQVIIITKCPLNLSSTEKDKILKKINPKANQQVFFSGIDYDDELKGASTLMLDSLVNKKVVLVTGIANPNPLTTFLKEKNIVFTHIKFPDHHHFTNQDILKIKRELLKSKSEDTVLLTTEKDYVRLHDKVLNLHYIAIKSVFLENETAFNETIVNFVENIE</sequence>
<gene>
    <name evidence="13 14" type="primary">lpxK</name>
    <name evidence="14" type="ORF">ACFQ1U_07425</name>
</gene>
<name>A0ABW3JRV9_9FLAO</name>
<reference evidence="15" key="1">
    <citation type="journal article" date="2019" name="Int. J. Syst. Evol. Microbiol.">
        <title>The Global Catalogue of Microorganisms (GCM) 10K type strain sequencing project: providing services to taxonomists for standard genome sequencing and annotation.</title>
        <authorList>
            <consortium name="The Broad Institute Genomics Platform"/>
            <consortium name="The Broad Institute Genome Sequencing Center for Infectious Disease"/>
            <person name="Wu L."/>
            <person name="Ma J."/>
        </authorList>
    </citation>
    <scope>NUCLEOTIDE SEQUENCE [LARGE SCALE GENOMIC DNA]</scope>
    <source>
        <strain evidence="15">CCUG 60527</strain>
    </source>
</reference>
<evidence type="ECO:0000256" key="8">
    <source>
        <dbReference type="ARBA" id="ARBA00022741"/>
    </source>
</evidence>
<evidence type="ECO:0000256" key="7">
    <source>
        <dbReference type="ARBA" id="ARBA00022679"/>
    </source>
</evidence>
<dbReference type="PANTHER" id="PTHR42724:SF1">
    <property type="entry name" value="TETRAACYLDISACCHARIDE 4'-KINASE, MITOCHONDRIAL-RELATED"/>
    <property type="match status" value="1"/>
</dbReference>
<evidence type="ECO:0000256" key="6">
    <source>
        <dbReference type="ARBA" id="ARBA00022556"/>
    </source>
</evidence>
<evidence type="ECO:0000256" key="10">
    <source>
        <dbReference type="ARBA" id="ARBA00022840"/>
    </source>
</evidence>
<dbReference type="Pfam" id="PF02606">
    <property type="entry name" value="LpxK"/>
    <property type="match status" value="1"/>
</dbReference>
<dbReference type="HAMAP" id="MF_00409">
    <property type="entry name" value="LpxK"/>
    <property type="match status" value="1"/>
</dbReference>
<dbReference type="EMBL" id="JBHTJR010000044">
    <property type="protein sequence ID" value="MFD0993031.1"/>
    <property type="molecule type" value="Genomic_DNA"/>
</dbReference>
<keyword evidence="5 13" id="KW-0444">Lipid biosynthesis</keyword>
<keyword evidence="10 13" id="KW-0067">ATP-binding</keyword>
<dbReference type="NCBIfam" id="TIGR00682">
    <property type="entry name" value="lpxK"/>
    <property type="match status" value="1"/>
</dbReference>
<comment type="caution">
    <text evidence="14">The sequence shown here is derived from an EMBL/GenBank/DDBJ whole genome shotgun (WGS) entry which is preliminary data.</text>
</comment>
<feature type="binding site" evidence="13">
    <location>
        <begin position="47"/>
        <end position="54"/>
    </location>
    <ligand>
        <name>ATP</name>
        <dbReference type="ChEBI" id="CHEBI:30616"/>
    </ligand>
</feature>
<dbReference type="PANTHER" id="PTHR42724">
    <property type="entry name" value="TETRAACYLDISACCHARIDE 4'-KINASE"/>
    <property type="match status" value="1"/>
</dbReference>
<keyword evidence="11 13" id="KW-0443">Lipid metabolism</keyword>
<keyword evidence="6 13" id="KW-0441">Lipid A biosynthesis</keyword>
<evidence type="ECO:0000256" key="3">
    <source>
        <dbReference type="ARBA" id="ARBA00012071"/>
    </source>
</evidence>
<dbReference type="Proteomes" id="UP001597062">
    <property type="component" value="Unassembled WGS sequence"/>
</dbReference>
<keyword evidence="15" id="KW-1185">Reference proteome</keyword>
<evidence type="ECO:0000313" key="14">
    <source>
        <dbReference type="EMBL" id="MFD0993031.1"/>
    </source>
</evidence>
<dbReference type="InterPro" id="IPR003758">
    <property type="entry name" value="LpxK"/>
</dbReference>
<dbReference type="EC" id="2.7.1.130" evidence="3 13"/>
<keyword evidence="7 13" id="KW-0808">Transferase</keyword>